<evidence type="ECO:0000256" key="2">
    <source>
        <dbReference type="ARBA" id="ARBA00004613"/>
    </source>
</evidence>
<reference evidence="9 10" key="1">
    <citation type="submission" date="2015-03" db="EMBL/GenBank/DDBJ databases">
        <title>Genome Sequence of Kiloniella spongiae MEBiC09566, isolated from a marine sponge.</title>
        <authorList>
            <person name="Shao Z."/>
            <person name="Wang L."/>
            <person name="Li X."/>
        </authorList>
    </citation>
    <scope>NUCLEOTIDE SEQUENCE [LARGE SCALE GENOMIC DNA]</scope>
    <source>
        <strain evidence="9 10">MEBiC09566</strain>
    </source>
</reference>
<dbReference type="PATRIC" id="fig|1489064.4.peg.4175"/>
<protein>
    <recommendedName>
        <fullName evidence="4">Flagellar hook-associated protein 1</fullName>
    </recommendedName>
</protein>
<dbReference type="PANTHER" id="PTHR30033:SF1">
    <property type="entry name" value="FLAGELLAR HOOK-ASSOCIATED PROTEIN 1"/>
    <property type="match status" value="1"/>
</dbReference>
<evidence type="ECO:0000259" key="7">
    <source>
        <dbReference type="Pfam" id="PF06429"/>
    </source>
</evidence>
<sequence>MSLSIALNNALTGLKVNQNALAVTSSNLANINNANYSRKVLLQETQVIAGVGSGVTADTIRRNVNTLIQRDFREETTTLSSIQTESNYLNRIQQMFGSVANKNSVGDLIDKFSASLESLGSSPEISSNYFTSVNNGAILAQRIRDMADTVQSERIRADQEIKQAVDDIEQQLVIIAEINGTIPGQTALGLPTGDLEDKRDQAINKLAEYMDIQYFQTDKNQVNILTKTGHTLISGSFQADLSFRQTTLITANETYPSVLDGIHLNAGNTPSAANDITSSITSGKLGALFKARDTILPSMTNQLDQMSEKLRDQVNRIHNRGANTPIGLGTGALDPATMLGSRSFPNTAQAMTLGSDVNMVLLDSTGAMVGAMGNIAAGATTPAAVQASINAFLGANGNASFDADGRLQIKLNNNVKLAFKDTGAATNGGDSVIQYDADGDTVLENYNGFSNFFGLNDFFVTPQLSTTVPAVEGQGIQTGISSGIVVRQDMIDTPSNISRGSLSGTPPNYTLGPGNNDVALQLAAVFEQNQTFNGVANGPDTTSTTISGYAGVMLSYSATTAQASENSLSFQSSLTGDLQVKMQNESGVNMDEELANMVVFQNAYNAAARVIQITGEMFDTIIELA</sequence>
<dbReference type="PANTHER" id="PTHR30033">
    <property type="entry name" value="FLAGELLAR HOOK-ASSOCIATED PROTEIN 1"/>
    <property type="match status" value="1"/>
</dbReference>
<dbReference type="InterPro" id="IPR002371">
    <property type="entry name" value="FlgK"/>
</dbReference>
<dbReference type="OrthoDB" id="7181295at2"/>
<feature type="domain" description="Flagellar hook-associated protein FlgK helical" evidence="8">
    <location>
        <begin position="89"/>
        <end position="323"/>
    </location>
</feature>
<evidence type="ECO:0000313" key="9">
    <source>
        <dbReference type="EMBL" id="KLN60308.1"/>
    </source>
</evidence>
<dbReference type="InterPro" id="IPR053927">
    <property type="entry name" value="FlgK_helical"/>
</dbReference>
<dbReference type="NCBIfam" id="TIGR02492">
    <property type="entry name" value="flgK_ends"/>
    <property type="match status" value="1"/>
</dbReference>
<dbReference type="STRING" id="1489064.WH96_14150"/>
<keyword evidence="6" id="KW-0975">Bacterial flagellum</keyword>
<evidence type="ECO:0000256" key="3">
    <source>
        <dbReference type="ARBA" id="ARBA00009677"/>
    </source>
</evidence>
<dbReference type="GO" id="GO:0005198">
    <property type="term" value="F:structural molecule activity"/>
    <property type="evidence" value="ECO:0007669"/>
    <property type="project" value="InterPro"/>
</dbReference>
<dbReference type="InterPro" id="IPR010930">
    <property type="entry name" value="Flg_bb/hook_C_dom"/>
</dbReference>
<dbReference type="GO" id="GO:0005576">
    <property type="term" value="C:extracellular region"/>
    <property type="evidence" value="ECO:0007669"/>
    <property type="project" value="UniProtKB-SubCell"/>
</dbReference>
<evidence type="ECO:0000256" key="4">
    <source>
        <dbReference type="ARBA" id="ARBA00016244"/>
    </source>
</evidence>
<keyword evidence="10" id="KW-1185">Reference proteome</keyword>
<evidence type="ECO:0000256" key="1">
    <source>
        <dbReference type="ARBA" id="ARBA00004365"/>
    </source>
</evidence>
<dbReference type="EMBL" id="LAQL01000008">
    <property type="protein sequence ID" value="KLN60308.1"/>
    <property type="molecule type" value="Genomic_DNA"/>
</dbReference>
<dbReference type="AlphaFoldDB" id="A0A0H2MD51"/>
<gene>
    <name evidence="9" type="ORF">WH96_14150</name>
</gene>
<comment type="subcellular location">
    <subcellularLocation>
        <location evidence="1">Bacterial flagellum</location>
    </subcellularLocation>
    <subcellularLocation>
        <location evidence="2">Secreted</location>
    </subcellularLocation>
</comment>
<dbReference type="SUPFAM" id="SSF64518">
    <property type="entry name" value="Phase 1 flagellin"/>
    <property type="match status" value="1"/>
</dbReference>
<feature type="domain" description="Flagellar basal-body/hook protein C-terminal" evidence="7">
    <location>
        <begin position="583"/>
        <end position="624"/>
    </location>
</feature>
<dbReference type="GO" id="GO:0044780">
    <property type="term" value="P:bacterial-type flagellum assembly"/>
    <property type="evidence" value="ECO:0007669"/>
    <property type="project" value="InterPro"/>
</dbReference>
<proteinExistence type="inferred from homology"/>
<accession>A0A0H2MD51</accession>
<name>A0A0H2MD51_9PROT</name>
<keyword evidence="5" id="KW-0964">Secreted</keyword>
<evidence type="ECO:0000256" key="6">
    <source>
        <dbReference type="ARBA" id="ARBA00023143"/>
    </source>
</evidence>
<organism evidence="9 10">
    <name type="scientific">Kiloniella spongiae</name>
    <dbReference type="NCBI Taxonomy" id="1489064"/>
    <lineage>
        <taxon>Bacteria</taxon>
        <taxon>Pseudomonadati</taxon>
        <taxon>Pseudomonadota</taxon>
        <taxon>Alphaproteobacteria</taxon>
        <taxon>Rhodospirillales</taxon>
        <taxon>Kiloniellaceae</taxon>
        <taxon>Kiloniella</taxon>
    </lineage>
</organism>
<evidence type="ECO:0000259" key="8">
    <source>
        <dbReference type="Pfam" id="PF22638"/>
    </source>
</evidence>
<evidence type="ECO:0000256" key="5">
    <source>
        <dbReference type="ARBA" id="ARBA00022525"/>
    </source>
</evidence>
<dbReference type="Proteomes" id="UP000035444">
    <property type="component" value="Unassembled WGS sequence"/>
</dbReference>
<comment type="similarity">
    <text evidence="3">Belongs to the flagella basal body rod proteins family.</text>
</comment>
<dbReference type="Pfam" id="PF06429">
    <property type="entry name" value="Flg_bbr_C"/>
    <property type="match status" value="1"/>
</dbReference>
<dbReference type="RefSeq" id="WP_047764837.1">
    <property type="nucleotide sequence ID" value="NZ_LAQL01000008.1"/>
</dbReference>
<dbReference type="GO" id="GO:0009424">
    <property type="term" value="C:bacterial-type flagellum hook"/>
    <property type="evidence" value="ECO:0007669"/>
    <property type="project" value="InterPro"/>
</dbReference>
<evidence type="ECO:0000313" key="10">
    <source>
        <dbReference type="Proteomes" id="UP000035444"/>
    </source>
</evidence>
<comment type="caution">
    <text evidence="9">The sequence shown here is derived from an EMBL/GenBank/DDBJ whole genome shotgun (WGS) entry which is preliminary data.</text>
</comment>
<dbReference type="Pfam" id="PF22638">
    <property type="entry name" value="FlgK_D1"/>
    <property type="match status" value="1"/>
</dbReference>